<accession>A0A4E9FK59</accession>
<dbReference type="WBParaSite" id="Bm8433d.1">
    <property type="protein sequence ID" value="Bm8433d.1"/>
    <property type="gene ID" value="WBGene00228694"/>
</dbReference>
<dbReference type="Pfam" id="PF00520">
    <property type="entry name" value="Ion_trans"/>
    <property type="match status" value="1"/>
</dbReference>
<feature type="compositionally biased region" description="Polar residues" evidence="8">
    <location>
        <begin position="254"/>
        <end position="263"/>
    </location>
</feature>
<dbReference type="GO" id="GO:0005886">
    <property type="term" value="C:plasma membrane"/>
    <property type="evidence" value="ECO:0007669"/>
    <property type="project" value="TreeGrafter"/>
</dbReference>
<feature type="compositionally biased region" description="Low complexity" evidence="8">
    <location>
        <begin position="1010"/>
        <end position="1027"/>
    </location>
</feature>
<dbReference type="GeneID" id="6095066"/>
<dbReference type="EMBL" id="CAAKNF010000194">
    <property type="protein sequence ID" value="VIO96916.1"/>
    <property type="molecule type" value="Genomic_DNA"/>
</dbReference>
<evidence type="ECO:0000256" key="3">
    <source>
        <dbReference type="ARBA" id="ARBA00022692"/>
    </source>
</evidence>
<feature type="transmembrane region" description="Helical" evidence="9">
    <location>
        <begin position="1463"/>
        <end position="1483"/>
    </location>
</feature>
<feature type="transmembrane region" description="Helical" evidence="9">
    <location>
        <begin position="1291"/>
        <end position="1313"/>
    </location>
</feature>
<keyword evidence="7" id="KW-0407">Ion channel</keyword>
<keyword evidence="2" id="KW-0813">Transport</keyword>
<feature type="region of interest" description="Disordered" evidence="8">
    <location>
        <begin position="1820"/>
        <end position="1849"/>
    </location>
</feature>
<dbReference type="CTD" id="6095066"/>
<dbReference type="GO" id="GO:0030421">
    <property type="term" value="P:defecation"/>
    <property type="evidence" value="ECO:0007669"/>
    <property type="project" value="EnsemblMetazoa"/>
</dbReference>
<dbReference type="Proteomes" id="UP000006672">
    <property type="component" value="Unassembled WGS sequence"/>
</dbReference>
<gene>
    <name evidence="13 15" type="primary">Bma-gon-2</name>
    <name evidence="13" type="ORF">BM_BM8433</name>
</gene>
<comment type="subcellular location">
    <subcellularLocation>
        <location evidence="1">Membrane</location>
        <topology evidence="1">Multi-pass membrane protein</topology>
    </subcellularLocation>
</comment>
<organism evidence="13">
    <name type="scientific">Brugia malayi</name>
    <name type="common">Filarial nematode worm</name>
    <dbReference type="NCBI Taxonomy" id="6279"/>
    <lineage>
        <taxon>Eukaryota</taxon>
        <taxon>Metazoa</taxon>
        <taxon>Ecdysozoa</taxon>
        <taxon>Nematoda</taxon>
        <taxon>Chromadorea</taxon>
        <taxon>Rhabditida</taxon>
        <taxon>Spirurina</taxon>
        <taxon>Spiruromorpha</taxon>
        <taxon>Filarioidea</taxon>
        <taxon>Onchocercidae</taxon>
        <taxon>Brugia</taxon>
    </lineage>
</organism>
<feature type="domain" description="Ion transport" evidence="10">
    <location>
        <begin position="1227"/>
        <end position="1487"/>
    </location>
</feature>
<evidence type="ECO:0000259" key="11">
    <source>
        <dbReference type="Pfam" id="PF18139"/>
    </source>
</evidence>
<keyword evidence="5" id="KW-0406">Ion transport</keyword>
<dbReference type="GO" id="GO:0008406">
    <property type="term" value="P:gonad development"/>
    <property type="evidence" value="ECO:0007669"/>
    <property type="project" value="EnsemblMetazoa"/>
</dbReference>
<dbReference type="STRING" id="6279.A0A5S6PW38"/>
<sequence>MFTKEYLKPWTGNQRSNPSVIIDSGVQRHDPSTDTLYVNASKQTKLDPDKAVKDLELRIVKTRERAAGNGNATSGGHRHRHRNSENEPLRNDSKLKPIVKMKKESGNGARHVHCNDWREMLALVNASNKISANNYAAQTDKDASPKCFTSGPPDVCATPTSLTSTIHLRTRATSSTSLLQNNWVEQTFKKRECIQFIPSNRYPEKCCCGRLKRIHISSRQCSTSWDIPSAERVQNVGRSDEEAEPEMTGGESEVGQSKQPTTKTTEKWSIRKHTALFPTDAYGTIEFQGAPHPYKAQYLRLTVESNPADIMDLFESVWNVPAPKLIITVHGGMTDFDLQPKLARVFRKGLLKAAKTTGAWIITAGINAGVVRQVAAAIDGSGSVSRVRSKIVTIGIAPWGLLKKRDNLLGQDAVVPYHPHSFSPKGRFAVLNNRHSYFLLVDNGTIGRYGADVILRKRLESYISEKRTLGNGTRSVPVVCVVLEGGTCTIKAVYDCVCTSPRVPVVVCDGSGRAADLLAFAHQYVQEDGQLPERVKPQLFSLVQFVFGYDDDAAEKLLEQLMMCVRQRHLITVFRLGEDQKQDVDHAILTALLKEQNLSAPDQLALALAWNRVDIARSDIFVLGQDWPKTALHNAMMEALINDRVDFVRLLLENGVSMGNFLTIGRLEELYNTDKGPPNTLFYVVRDVVKIRDGYRYRLPHIGLAIEKLMGYAYKSSYTTEPFRSKYLLYRNKLKKLRKQNQDSMRDSFISDGFVTPLANPDNLVTDSVLAAYSGNRALSHHILWRSRRDNPASNFGIMAPPKPVAVQETVIDIENESLCSDTEKDVDDFKYPFNELLVWAVLTKRQEMALCMWQHGEEAMAKALVACRLYKSLAKEAAEDYLEVEICEELKNHAEDFRKLSLSLLEHCYNHDDARTLQLLTYELISWGNETCLSLAVMVNNKQFLAHPCCQILLADLWHGGLRMRSHSNLKVLFGLFCPLTIFLLEFKSREELLLQPQTAAEHENDLNDSSSSSSSSGTDSSSDSDFSSDDEFQDNEQDGERRRNSAESTQSMNLAGLFQGRRKRTRPHLKDGSSMSNGGNITSPHEIIEISNVNSILAVTNGAGTVFNSPRNHARSRSITSIQSRISQQQQAGITPRKTPPKQISTSKKERITHRETCSSLTNCVCGIMKGKNLQRKFDSSDHGNKSAPPSLSKMVTIAGQTVPHMRPIKFRRKMYEFYVAPITTFWAWAITFCVFLCCFAYTLLVRTLIRPTWLEWLVFAYVTVFGLEHLRKFIMSEPESFAQKAKYFFNNTWNLLATLAVATYLIGFGLRLDVKHKSVRAIGRVVLACNSMLWSIKLLDFISVHPRMGPYITMAGKMIQNMLYIIVLLFVSMLAFGLARQSITYPNESWHWLLLRNIFYKPYFMLYGEVYAGEIDTCGDGAWDTHIEKGIAISDLYNGTRFDETCPHGYWVPPLLMTGFLLIANILLMSMLLAIFNNIFEKTDRVSKEIWLFQRYRQVMEYESTPFLPPPLTPLYYLWMIFKCIKTKRNCTANSKLTTKTNSKLFDFALKLFLNADQVEKIHDFEEECMGDLAREKDYERSTSTEERIHRTADRADLILVRLNDLASKESILKTTVRNLDRRLEIIESRQHEMLDYMRQIVNAQPYLIQKVSEPDSGSFSLSSTQPSSSTDEHNQANLSHTTDLADLSNTDYLSKKERLKTESLGNCYQSTTEEAARPAAPRKRARTTTVTSCVEIQASSQTSVESVASGRFGSLLSLNPAILSRGNDNSVIRKNACVTDGVRRARRHEEYTSITDAINLDESQLNKSHFCDNDLSETRDGHHVENDDLVDDDNMEPPYSGTVTPTTTLRRAKESFLRQQNDIFKEYEEQVMVTGAGESAPINESDIGDEVPSGHSDMGEEPRIILGDEELPDSSKEYIEFCIKQHSEDESMSSCAATATTTAATLSDQLNSNIEEQSIHTIIESKSVTLPSSNNEIESTRIDEFHR</sequence>
<dbReference type="GO" id="GO:0000278">
    <property type="term" value="P:mitotic cell cycle"/>
    <property type="evidence" value="ECO:0007669"/>
    <property type="project" value="EnsemblMetazoa"/>
</dbReference>
<proteinExistence type="predicted"/>
<feature type="domain" description="TRPM-like" evidence="12">
    <location>
        <begin position="818"/>
        <end position="948"/>
    </location>
</feature>
<evidence type="ECO:0000256" key="2">
    <source>
        <dbReference type="ARBA" id="ARBA00022448"/>
    </source>
</evidence>
<evidence type="ECO:0000259" key="12">
    <source>
        <dbReference type="Pfam" id="PF25508"/>
    </source>
</evidence>
<feature type="transmembrane region" description="Helical" evidence="9">
    <location>
        <begin position="1366"/>
        <end position="1386"/>
    </location>
</feature>
<feature type="region of interest" description="Disordered" evidence="8">
    <location>
        <begin position="232"/>
        <end position="265"/>
    </location>
</feature>
<dbReference type="InterPro" id="IPR050927">
    <property type="entry name" value="TRPM"/>
</dbReference>
<feature type="region of interest" description="Disordered" evidence="8">
    <location>
        <begin position="1002"/>
        <end position="1083"/>
    </location>
</feature>
<dbReference type="InterPro" id="IPR005821">
    <property type="entry name" value="Ion_trans_dom"/>
</dbReference>
<feature type="transmembrane region" description="Helical" evidence="9">
    <location>
        <begin position="1251"/>
        <end position="1270"/>
    </location>
</feature>
<reference evidence="14" key="1">
    <citation type="journal article" date="2007" name="Science">
        <title>Draft genome of the filarial nematode parasite Brugia malayi.</title>
        <authorList>
            <person name="Ghedin E."/>
            <person name="Wang S."/>
            <person name="Spiro D."/>
            <person name="Caler E."/>
            <person name="Zhao Q."/>
            <person name="Crabtree J."/>
            <person name="Allen J.E."/>
            <person name="Delcher A.L."/>
            <person name="Guiliano D.B."/>
            <person name="Miranda-Saavedra D."/>
            <person name="Angiuoli S.V."/>
            <person name="Creasy T."/>
            <person name="Amedeo P."/>
            <person name="Haas B."/>
            <person name="El-Sayed N.M."/>
            <person name="Wortman J.R."/>
            <person name="Feldblyum T."/>
            <person name="Tallon L."/>
            <person name="Schatz M."/>
            <person name="Shumway M."/>
            <person name="Koo H."/>
            <person name="Salzberg S.L."/>
            <person name="Schobel S."/>
            <person name="Pertea M."/>
            <person name="Pop M."/>
            <person name="White O."/>
            <person name="Barton G.J."/>
            <person name="Carlow C.K."/>
            <person name="Crawford M.J."/>
            <person name="Daub J."/>
            <person name="Dimmic M.W."/>
            <person name="Estes C.F."/>
            <person name="Foster J.M."/>
            <person name="Ganatra M."/>
            <person name="Gregory W.F."/>
            <person name="Johnson N.M."/>
            <person name="Jin J."/>
            <person name="Komuniecki R."/>
            <person name="Korf I."/>
            <person name="Kumar S."/>
            <person name="Laney S."/>
            <person name="Li B.W."/>
            <person name="Li W."/>
            <person name="Lindblom T.H."/>
            <person name="Lustigman S."/>
            <person name="Ma D."/>
            <person name="Maina C.V."/>
            <person name="Martin D.M."/>
            <person name="McCarter J.P."/>
            <person name="McReynolds L."/>
            <person name="Mitreva M."/>
            <person name="Nutman T.B."/>
            <person name="Parkinson J."/>
            <person name="Peregrin-Alvarez J.M."/>
            <person name="Poole C."/>
            <person name="Ren Q."/>
            <person name="Saunders L."/>
            <person name="Sluder A.E."/>
            <person name="Smith K."/>
            <person name="Stanke M."/>
            <person name="Unnasch T.R."/>
            <person name="Ware J."/>
            <person name="Wei A.D."/>
            <person name="Weil G."/>
            <person name="Williams D.J."/>
            <person name="Zhang Y."/>
            <person name="Williams S.A."/>
            <person name="Fraser-Liggett C."/>
            <person name="Slatko B."/>
            <person name="Blaxter M.L."/>
            <person name="Scott A.L."/>
        </authorList>
    </citation>
    <scope>NUCLEOTIDE SEQUENCE</scope>
    <source>
        <strain evidence="14">FR3</strain>
    </source>
</reference>
<feature type="compositionally biased region" description="Low complexity" evidence="8">
    <location>
        <begin position="1119"/>
        <end position="1133"/>
    </location>
</feature>
<reference evidence="15" key="3">
    <citation type="submission" date="2019-12" db="UniProtKB">
        <authorList>
            <consortium name="WormBaseParasite"/>
        </authorList>
    </citation>
    <scope>IDENTIFICATION</scope>
</reference>
<evidence type="ECO:0000259" key="10">
    <source>
        <dbReference type="Pfam" id="PF00520"/>
    </source>
</evidence>
<evidence type="ECO:0000256" key="7">
    <source>
        <dbReference type="ARBA" id="ARBA00023303"/>
    </source>
</evidence>
<feature type="region of interest" description="Disordered" evidence="8">
    <location>
        <begin position="1658"/>
        <end position="1687"/>
    </location>
</feature>
<evidence type="ECO:0000313" key="14">
    <source>
        <dbReference type="Proteomes" id="UP000006672"/>
    </source>
</evidence>
<dbReference type="InterPro" id="IPR041491">
    <property type="entry name" value="TRPM_SLOG"/>
</dbReference>
<feature type="compositionally biased region" description="Basic and acidic residues" evidence="8">
    <location>
        <begin position="1820"/>
        <end position="1830"/>
    </location>
</feature>
<feature type="region of interest" description="Disordered" evidence="8">
    <location>
        <begin position="1110"/>
        <end position="1153"/>
    </location>
</feature>
<evidence type="ECO:0000256" key="6">
    <source>
        <dbReference type="ARBA" id="ARBA00023136"/>
    </source>
</evidence>
<dbReference type="PANTHER" id="PTHR13800:SF44">
    <property type="entry name" value="TRANSIENT RECEPTOR POTENTIAL CHANNEL"/>
    <property type="match status" value="1"/>
</dbReference>
<dbReference type="Pfam" id="PF18139">
    <property type="entry name" value="LSDAT_euk"/>
    <property type="match status" value="1"/>
</dbReference>
<dbReference type="RefSeq" id="XP_042936674.1">
    <property type="nucleotide sequence ID" value="XM_043080740.1"/>
</dbReference>
<keyword evidence="14" id="KW-1185">Reference proteome</keyword>
<feature type="region of interest" description="Disordered" evidence="8">
    <location>
        <begin position="62"/>
        <end position="91"/>
    </location>
</feature>
<evidence type="ECO:0000256" key="4">
    <source>
        <dbReference type="ARBA" id="ARBA00022989"/>
    </source>
</evidence>
<evidence type="ECO:0000313" key="13">
    <source>
        <dbReference type="EMBL" id="VIO96916.1"/>
    </source>
</evidence>
<evidence type="ECO:0000313" key="15">
    <source>
        <dbReference type="WBParaSite" id="Bm8433d.1"/>
    </source>
</evidence>
<evidence type="ECO:0000256" key="5">
    <source>
        <dbReference type="ARBA" id="ARBA00023065"/>
    </source>
</evidence>
<keyword evidence="3 9" id="KW-0812">Transmembrane</keyword>
<dbReference type="GO" id="GO:0030001">
    <property type="term" value="P:metal ion transport"/>
    <property type="evidence" value="ECO:0007669"/>
    <property type="project" value="TreeGrafter"/>
</dbReference>
<accession>A0A5S6PW38</accession>
<evidence type="ECO:0000256" key="1">
    <source>
        <dbReference type="ARBA" id="ARBA00004141"/>
    </source>
</evidence>
<protein>
    <submittedName>
        <fullName evidence="13 15">Uncharacterized protein</fullName>
    </submittedName>
</protein>
<dbReference type="PANTHER" id="PTHR13800">
    <property type="entry name" value="TRANSIENT RECEPTOR POTENTIAL CATION CHANNEL, SUBFAMILY M, MEMBER 6"/>
    <property type="match status" value="1"/>
</dbReference>
<feature type="compositionally biased region" description="Low complexity" evidence="8">
    <location>
        <begin position="1660"/>
        <end position="1673"/>
    </location>
</feature>
<dbReference type="GO" id="GO:0005261">
    <property type="term" value="F:monoatomic cation channel activity"/>
    <property type="evidence" value="ECO:0007669"/>
    <property type="project" value="TreeGrafter"/>
</dbReference>
<keyword evidence="4 9" id="KW-1133">Transmembrane helix</keyword>
<reference evidence="13" key="2">
    <citation type="submission" date="2019-04" db="EMBL/GenBank/DDBJ databases">
        <authorList>
            <person name="Howe K."/>
            <person name="Paulini M."/>
            <person name="Williams G."/>
        </authorList>
    </citation>
    <scope>NUCLEOTIDE SEQUENCE [LARGE SCALE GENOMIC DNA]</scope>
    <source>
        <strain evidence="13">FR3</strain>
    </source>
</reference>
<evidence type="ECO:0000256" key="9">
    <source>
        <dbReference type="SAM" id="Phobius"/>
    </source>
</evidence>
<keyword evidence="6 9" id="KW-0472">Membrane</keyword>
<name>A0A4E9FK59_BRUMA</name>
<feature type="compositionally biased region" description="Acidic residues" evidence="8">
    <location>
        <begin position="1028"/>
        <end position="1039"/>
    </location>
</feature>
<feature type="domain" description="TRPM SLOG" evidence="11">
    <location>
        <begin position="296"/>
        <end position="564"/>
    </location>
</feature>
<dbReference type="AlphaFoldDB" id="A0A4E9FK59"/>
<dbReference type="InterPro" id="IPR057366">
    <property type="entry name" value="TRPM-like"/>
</dbReference>
<evidence type="ECO:0000256" key="8">
    <source>
        <dbReference type="SAM" id="MobiDB-lite"/>
    </source>
</evidence>
<feature type="transmembrane region" description="Helical" evidence="9">
    <location>
        <begin position="1218"/>
        <end position="1245"/>
    </location>
</feature>
<dbReference type="OrthoDB" id="301415at2759"/>
<feature type="domain" description="TRPM-like" evidence="12">
    <location>
        <begin position="619"/>
        <end position="740"/>
    </location>
</feature>
<feature type="transmembrane region" description="Helical" evidence="9">
    <location>
        <begin position="1325"/>
        <end position="1345"/>
    </location>
</feature>
<dbReference type="Pfam" id="PF25508">
    <property type="entry name" value="TRPM2"/>
    <property type="match status" value="2"/>
</dbReference>